<proteinExistence type="predicted"/>
<sequence length="191" mass="20704">MQEYPLLLLSRDSLLYAWASAGLDLYFLWHYAVPLAMGSFVLQRQDGLPLAASLIAISAAGDSGALFCGSAFGNIKIIQRLSPNKTVAGKKGVLGSLAWSWAAALLVWHLSVNVPSLGFWLFSLFDYLFFATVVSIIGLLGDIIESGYKRVAGVKDSSSLFGPHGGLLDRLDSLVLPIPFLVFFITLRGYM</sequence>
<dbReference type="Proteomes" id="UP000030763">
    <property type="component" value="Unassembled WGS sequence"/>
</dbReference>
<dbReference type="GO" id="GO:0004605">
    <property type="term" value="F:phosphatidate cytidylyltransferase activity"/>
    <property type="evidence" value="ECO:0007669"/>
    <property type="project" value="UniProtKB-EC"/>
</dbReference>
<evidence type="ECO:0000256" key="12">
    <source>
        <dbReference type="SAM" id="Phobius"/>
    </source>
</evidence>
<reference evidence="13" key="1">
    <citation type="submission" date="2013-10" db="EMBL/GenBank/DDBJ databases">
        <title>Genomic analysis of the causative agents of coccidiosis in chickens.</title>
        <authorList>
            <person name="Reid A.J."/>
            <person name="Blake D."/>
            <person name="Billington K."/>
            <person name="Browne H."/>
            <person name="Dunn M."/>
            <person name="Hung S."/>
            <person name="Kawahara F."/>
            <person name="Miranda-Saavedra D."/>
            <person name="Mourier T."/>
            <person name="Nagra H."/>
            <person name="Otto T.D."/>
            <person name="Rawlings N."/>
            <person name="Sanchez A."/>
            <person name="Sanders M."/>
            <person name="Subramaniam C."/>
            <person name="Tay Y."/>
            <person name="Dear P."/>
            <person name="Doerig C."/>
            <person name="Gruber A."/>
            <person name="Parkinson J."/>
            <person name="Shirley M."/>
            <person name="Wan K.L."/>
            <person name="Berriman M."/>
            <person name="Tomley F."/>
            <person name="Pain A."/>
        </authorList>
    </citation>
    <scope>NUCLEOTIDE SEQUENCE [LARGE SCALE GENOMIC DNA]</scope>
    <source>
        <strain evidence="13">Weybridge</strain>
    </source>
</reference>
<dbReference type="EMBL" id="HG719079">
    <property type="protein sequence ID" value="CDJ56716.1"/>
    <property type="molecule type" value="Genomic_DNA"/>
</dbReference>
<evidence type="ECO:0000256" key="6">
    <source>
        <dbReference type="ARBA" id="ARBA00022695"/>
    </source>
</evidence>
<dbReference type="GO" id="GO:0016024">
    <property type="term" value="P:CDP-diacylglycerol biosynthetic process"/>
    <property type="evidence" value="ECO:0007669"/>
    <property type="project" value="TreeGrafter"/>
</dbReference>
<evidence type="ECO:0000256" key="10">
    <source>
        <dbReference type="ARBA" id="ARBA00023209"/>
    </source>
</evidence>
<evidence type="ECO:0000256" key="2">
    <source>
        <dbReference type="ARBA" id="ARBA00022475"/>
    </source>
</evidence>
<keyword evidence="4 13" id="KW-0808">Transferase</keyword>
<keyword evidence="7 12" id="KW-1133">Transmembrane helix</keyword>
<dbReference type="RefSeq" id="XP_013333367.1">
    <property type="nucleotide sequence ID" value="XM_013477913.1"/>
</dbReference>
<feature type="transmembrane region" description="Helical" evidence="12">
    <location>
        <begin position="52"/>
        <end position="72"/>
    </location>
</feature>
<evidence type="ECO:0000256" key="4">
    <source>
        <dbReference type="ARBA" id="ARBA00022679"/>
    </source>
</evidence>
<accession>U6LYA3</accession>
<evidence type="ECO:0000256" key="8">
    <source>
        <dbReference type="ARBA" id="ARBA00023098"/>
    </source>
</evidence>
<dbReference type="PANTHER" id="PTHR46382:SF1">
    <property type="entry name" value="PHOSPHATIDATE CYTIDYLYLTRANSFERASE"/>
    <property type="match status" value="1"/>
</dbReference>
<keyword evidence="14" id="KW-1185">Reference proteome</keyword>
<evidence type="ECO:0000313" key="14">
    <source>
        <dbReference type="Proteomes" id="UP000030763"/>
    </source>
</evidence>
<keyword evidence="2" id="KW-1003">Cell membrane</keyword>
<evidence type="ECO:0000256" key="3">
    <source>
        <dbReference type="ARBA" id="ARBA00022516"/>
    </source>
</evidence>
<dbReference type="AlphaFoldDB" id="U6LYA3"/>
<feature type="transmembrane region" description="Helical" evidence="12">
    <location>
        <begin position="93"/>
        <end position="111"/>
    </location>
</feature>
<keyword evidence="10" id="KW-0594">Phospholipid biosynthesis</keyword>
<dbReference type="OMA" id="PLMFREW"/>
<dbReference type="VEuPathDB" id="ToxoDB:EMWEY_00022640"/>
<keyword evidence="6 13" id="KW-0548">Nucleotidyltransferase</keyword>
<comment type="subcellular location">
    <subcellularLocation>
        <location evidence="1">Cell membrane</location>
        <topology evidence="1">Multi-pass membrane protein</topology>
    </subcellularLocation>
</comment>
<dbReference type="OrthoDB" id="10260889at2759"/>
<evidence type="ECO:0000256" key="7">
    <source>
        <dbReference type="ARBA" id="ARBA00022989"/>
    </source>
</evidence>
<evidence type="ECO:0000313" key="13">
    <source>
        <dbReference type="EMBL" id="CDJ56716.1"/>
    </source>
</evidence>
<dbReference type="EC" id="2.7.7.41" evidence="13"/>
<dbReference type="PANTHER" id="PTHR46382">
    <property type="entry name" value="PHOSPHATIDATE CYTIDYLYLTRANSFERASE"/>
    <property type="match status" value="1"/>
</dbReference>
<keyword evidence="3" id="KW-0444">Lipid biosynthesis</keyword>
<feature type="transmembrane region" description="Helical" evidence="12">
    <location>
        <begin position="14"/>
        <end position="32"/>
    </location>
</feature>
<reference evidence="13" key="2">
    <citation type="submission" date="2013-10" db="EMBL/GenBank/DDBJ databases">
        <authorList>
            <person name="Aslett M."/>
        </authorList>
    </citation>
    <scope>NUCLEOTIDE SEQUENCE [LARGE SCALE GENOMIC DNA]</scope>
    <source>
        <strain evidence="13">Weybridge</strain>
    </source>
</reference>
<feature type="transmembrane region" description="Helical" evidence="12">
    <location>
        <begin position="117"/>
        <end position="140"/>
    </location>
</feature>
<evidence type="ECO:0000256" key="1">
    <source>
        <dbReference type="ARBA" id="ARBA00004651"/>
    </source>
</evidence>
<keyword evidence="9 12" id="KW-0472">Membrane</keyword>
<dbReference type="GO" id="GO:0005886">
    <property type="term" value="C:plasma membrane"/>
    <property type="evidence" value="ECO:0007669"/>
    <property type="project" value="UniProtKB-SubCell"/>
</dbReference>
<keyword evidence="5 12" id="KW-0812">Transmembrane</keyword>
<evidence type="ECO:0000256" key="5">
    <source>
        <dbReference type="ARBA" id="ARBA00022692"/>
    </source>
</evidence>
<evidence type="ECO:0000256" key="11">
    <source>
        <dbReference type="ARBA" id="ARBA00023264"/>
    </source>
</evidence>
<dbReference type="Pfam" id="PF01148">
    <property type="entry name" value="CTP_transf_1"/>
    <property type="match status" value="1"/>
</dbReference>
<gene>
    <name evidence="13" type="ORF">EMWEY_00022640</name>
</gene>
<keyword evidence="8" id="KW-0443">Lipid metabolism</keyword>
<protein>
    <submittedName>
        <fullName evidence="13">Phosphatidate cytidylyltransferase, related</fullName>
        <ecNumber evidence="13">2.7.7.41</ecNumber>
    </submittedName>
</protein>
<dbReference type="GeneID" id="25336250"/>
<organism evidence="13 14">
    <name type="scientific">Eimeria maxima</name>
    <name type="common">Coccidian parasite</name>
    <dbReference type="NCBI Taxonomy" id="5804"/>
    <lineage>
        <taxon>Eukaryota</taxon>
        <taxon>Sar</taxon>
        <taxon>Alveolata</taxon>
        <taxon>Apicomplexa</taxon>
        <taxon>Conoidasida</taxon>
        <taxon>Coccidia</taxon>
        <taxon>Eucoccidiorida</taxon>
        <taxon>Eimeriorina</taxon>
        <taxon>Eimeriidae</taxon>
        <taxon>Eimeria</taxon>
    </lineage>
</organism>
<evidence type="ECO:0000256" key="9">
    <source>
        <dbReference type="ARBA" id="ARBA00023136"/>
    </source>
</evidence>
<keyword evidence="11" id="KW-1208">Phospholipid metabolism</keyword>
<name>U6LYA3_EIMMA</name>